<accession>A0ABP7BDH6</accession>
<evidence type="ECO:0000313" key="2">
    <source>
        <dbReference type="Proteomes" id="UP001500902"/>
    </source>
</evidence>
<reference evidence="2" key="1">
    <citation type="journal article" date="2019" name="Int. J. Syst. Evol. Microbiol.">
        <title>The Global Catalogue of Microorganisms (GCM) 10K type strain sequencing project: providing services to taxonomists for standard genome sequencing and annotation.</title>
        <authorList>
            <consortium name="The Broad Institute Genomics Platform"/>
            <consortium name="The Broad Institute Genome Sequencing Center for Infectious Disease"/>
            <person name="Wu L."/>
            <person name="Ma J."/>
        </authorList>
    </citation>
    <scope>NUCLEOTIDE SEQUENCE [LARGE SCALE GENOMIC DNA]</scope>
    <source>
        <strain evidence="2">JCM 16904</strain>
    </source>
</reference>
<dbReference type="SUPFAM" id="SSF53098">
    <property type="entry name" value="Ribonuclease H-like"/>
    <property type="match status" value="1"/>
</dbReference>
<evidence type="ECO:0000313" key="1">
    <source>
        <dbReference type="EMBL" id="GAA3656127.1"/>
    </source>
</evidence>
<sequence>MFTRTGQPHGHGKIERLIGTVNQMCLAHLPGYAPRGTPDRASQAQLTLPQLDAAIGRFIREVYTQRPHSETKTPPQARREAGAFIPRMPTSLEQLDLLLFLVLAADRAVLPGALDGELAQPQSPRHLIIR</sequence>
<name>A0ABP7BDH6_9ACTN</name>
<proteinExistence type="predicted"/>
<comment type="caution">
    <text evidence="1">The sequence shown here is derived from an EMBL/GenBank/DDBJ whole genome shotgun (WGS) entry which is preliminary data.</text>
</comment>
<evidence type="ECO:0008006" key="3">
    <source>
        <dbReference type="Google" id="ProtNLM"/>
    </source>
</evidence>
<gene>
    <name evidence="1" type="ORF">GCM10022224_019090</name>
</gene>
<organism evidence="1 2">
    <name type="scientific">Nonomuraea antimicrobica</name>
    <dbReference type="NCBI Taxonomy" id="561173"/>
    <lineage>
        <taxon>Bacteria</taxon>
        <taxon>Bacillati</taxon>
        <taxon>Actinomycetota</taxon>
        <taxon>Actinomycetes</taxon>
        <taxon>Streptosporangiales</taxon>
        <taxon>Streptosporangiaceae</taxon>
        <taxon>Nonomuraea</taxon>
    </lineage>
</organism>
<dbReference type="RefSeq" id="WP_344875124.1">
    <property type="nucleotide sequence ID" value="NZ_BAAAZP010000031.1"/>
</dbReference>
<dbReference type="InterPro" id="IPR012337">
    <property type="entry name" value="RNaseH-like_sf"/>
</dbReference>
<dbReference type="EMBL" id="BAAAZP010000031">
    <property type="protein sequence ID" value="GAA3656127.1"/>
    <property type="molecule type" value="Genomic_DNA"/>
</dbReference>
<dbReference type="Proteomes" id="UP001500902">
    <property type="component" value="Unassembled WGS sequence"/>
</dbReference>
<keyword evidence="2" id="KW-1185">Reference proteome</keyword>
<protein>
    <recommendedName>
        <fullName evidence="3">DDE superfamily endonuclease</fullName>
    </recommendedName>
</protein>